<keyword evidence="1" id="KW-1133">Transmembrane helix</keyword>
<dbReference type="Proteomes" id="UP000059188">
    <property type="component" value="Unassembled WGS sequence"/>
</dbReference>
<protein>
    <submittedName>
        <fullName evidence="2">Uncharacterized protein</fullName>
    </submittedName>
</protein>
<sequence length="539" mass="57857">METYQSHVRSPKHVNFSTRHEVHAIDLEDVKDASDSILVSGQLDLWTTILMSCLLLIGAGCGIAHHAFNSYLHGRPTTTFDQAWAIIIGTALAMGLKTALLASMGMAFAQQVWRSVRRSTLSVKALDSLFGAFGGDPRCLFQADLYRSATLALLLAILAWLLPIATVFTPATLRIKPIDLPSSSSCLVSTLTLTNATDGGLIRYPSPDGRYMGPSSSIRRIALQSLLSGSSAHPTNYFGSAVGVNVTYSLSIVAPALECSERNSTTQIDPNSQQVTFWQGIRSEARDSNSGQNVPMLQVLYTPNPRTRAPVVLSCAPYISNYGIMVSHNATNQMFSLLNLTMVSPAGRPAGSVMNLIKDDSLLTGAAALIDATFDILTGNLTQDLDGNILSPSSSVTLASFISPNDQASFNFMEVLNSVERLMQNIVISAIGLRIFQTEATCLAVDRINVYLYDEGVLISAYVAVVCIAIATLGIGVYALGQNGHPGDTSFSGIVLATRNPTLDHICEGGRQRLLAFRIKFGSLSSDGRPAFGEPNDFH</sequence>
<proteinExistence type="predicted"/>
<dbReference type="STRING" id="1108050.A0A0B7FTE6"/>
<dbReference type="PANTHER" id="PTHR35041:SF3">
    <property type="entry name" value="FORMYLMETHIONINE DEFORMYLASE-LIKE PROTEIN"/>
    <property type="match status" value="1"/>
</dbReference>
<name>A0A0B7FTE6_THACB</name>
<reference evidence="2 3" key="1">
    <citation type="submission" date="2014-11" db="EMBL/GenBank/DDBJ databases">
        <authorList>
            <person name="Wibberg Daniel"/>
        </authorList>
    </citation>
    <scope>NUCLEOTIDE SEQUENCE [LARGE SCALE GENOMIC DNA]</scope>
    <source>
        <strain evidence="2">Rhizoctonia solani AG1-IB 7/3/14</strain>
    </source>
</reference>
<accession>A0A0B7FTE6</accession>
<feature type="transmembrane region" description="Helical" evidence="1">
    <location>
        <begin position="457"/>
        <end position="480"/>
    </location>
</feature>
<keyword evidence="3" id="KW-1185">Reference proteome</keyword>
<feature type="transmembrane region" description="Helical" evidence="1">
    <location>
        <begin position="83"/>
        <end position="109"/>
    </location>
</feature>
<evidence type="ECO:0000256" key="1">
    <source>
        <dbReference type="SAM" id="Phobius"/>
    </source>
</evidence>
<dbReference type="EMBL" id="LN679142">
    <property type="protein sequence ID" value="CEL60129.1"/>
    <property type="molecule type" value="Genomic_DNA"/>
</dbReference>
<gene>
    <name evidence="2" type="ORF">RSOLAG1IB_09378</name>
</gene>
<keyword evidence="1" id="KW-0812">Transmembrane</keyword>
<organism evidence="2 3">
    <name type="scientific">Thanatephorus cucumeris (strain AG1-IB / isolate 7/3/14)</name>
    <name type="common">Lettuce bottom rot fungus</name>
    <name type="synonym">Rhizoctonia solani</name>
    <dbReference type="NCBI Taxonomy" id="1108050"/>
    <lineage>
        <taxon>Eukaryota</taxon>
        <taxon>Fungi</taxon>
        <taxon>Dikarya</taxon>
        <taxon>Basidiomycota</taxon>
        <taxon>Agaricomycotina</taxon>
        <taxon>Agaricomycetes</taxon>
        <taxon>Cantharellales</taxon>
        <taxon>Ceratobasidiaceae</taxon>
        <taxon>Rhizoctonia</taxon>
        <taxon>Rhizoctonia solani AG-1</taxon>
    </lineage>
</organism>
<evidence type="ECO:0000313" key="2">
    <source>
        <dbReference type="EMBL" id="CEL60129.1"/>
    </source>
</evidence>
<evidence type="ECO:0000313" key="3">
    <source>
        <dbReference type="Proteomes" id="UP000059188"/>
    </source>
</evidence>
<feature type="transmembrane region" description="Helical" evidence="1">
    <location>
        <begin position="151"/>
        <end position="173"/>
    </location>
</feature>
<dbReference type="OrthoDB" id="3198553at2759"/>
<dbReference type="PANTHER" id="PTHR35041">
    <property type="entry name" value="MEDIATOR OF RNA POLYMERASE II TRANSCRIPTION SUBUNIT 1"/>
    <property type="match status" value="1"/>
</dbReference>
<dbReference type="AlphaFoldDB" id="A0A0B7FTE6"/>
<keyword evidence="1" id="KW-0472">Membrane</keyword>
<feature type="transmembrane region" description="Helical" evidence="1">
    <location>
        <begin position="45"/>
        <end position="68"/>
    </location>
</feature>